<feature type="region of interest" description="Disordered" evidence="1">
    <location>
        <begin position="44"/>
        <end position="80"/>
    </location>
</feature>
<reference evidence="3" key="1">
    <citation type="submission" date="2012-11" db="EMBL/GenBank/DDBJ databases">
        <authorList>
            <person name="Lucero-Rivera Y.E."/>
            <person name="Tovar-Ramirez D."/>
        </authorList>
    </citation>
    <scope>NUCLEOTIDE SEQUENCE [LARGE SCALE GENOMIC DNA]</scope>
    <source>
        <strain evidence="3">Araruama</strain>
    </source>
</reference>
<evidence type="ECO:0000313" key="3">
    <source>
        <dbReference type="Proteomes" id="UP000189670"/>
    </source>
</evidence>
<sequence>MISIICLAYLITRSITKPIIRIIEGLSETSDQVSSASAQVSSMSHSLAKDTSEQASSLSKTGSALDEMSSMTKKSAENANIADNLMKSSKKLLIVRMIQ</sequence>
<accession>A0A1V1NX50</accession>
<gene>
    <name evidence="2" type="ORF">OMM_11885</name>
</gene>
<organism evidence="2 3">
    <name type="scientific">Candidatus Magnetoglobus multicellularis str. Araruama</name>
    <dbReference type="NCBI Taxonomy" id="890399"/>
    <lineage>
        <taxon>Bacteria</taxon>
        <taxon>Pseudomonadati</taxon>
        <taxon>Thermodesulfobacteriota</taxon>
        <taxon>Desulfobacteria</taxon>
        <taxon>Desulfobacterales</taxon>
        <taxon>Desulfobacteraceae</taxon>
        <taxon>Candidatus Magnetoglobus</taxon>
    </lineage>
</organism>
<dbReference type="AlphaFoldDB" id="A0A1V1NX50"/>
<feature type="compositionally biased region" description="Polar residues" evidence="1">
    <location>
        <begin position="53"/>
        <end position="62"/>
    </location>
</feature>
<dbReference type="Proteomes" id="UP000189670">
    <property type="component" value="Unassembled WGS sequence"/>
</dbReference>
<comment type="caution">
    <text evidence="2">The sequence shown here is derived from an EMBL/GenBank/DDBJ whole genome shotgun (WGS) entry which is preliminary data.</text>
</comment>
<protein>
    <recommendedName>
        <fullName evidence="4">Methyl-accepting transducer domain-containing protein</fullName>
    </recommendedName>
</protein>
<evidence type="ECO:0000313" key="2">
    <source>
        <dbReference type="EMBL" id="ETR67167.1"/>
    </source>
</evidence>
<evidence type="ECO:0008006" key="4">
    <source>
        <dbReference type="Google" id="ProtNLM"/>
    </source>
</evidence>
<evidence type="ECO:0000256" key="1">
    <source>
        <dbReference type="SAM" id="MobiDB-lite"/>
    </source>
</evidence>
<name>A0A1V1NX50_9BACT</name>
<dbReference type="Gene3D" id="1.10.287.950">
    <property type="entry name" value="Methyl-accepting chemotaxis protein"/>
    <property type="match status" value="1"/>
</dbReference>
<dbReference type="EMBL" id="ATBP01001527">
    <property type="protein sequence ID" value="ETR67167.1"/>
    <property type="molecule type" value="Genomic_DNA"/>
</dbReference>
<proteinExistence type="predicted"/>